<dbReference type="AlphaFoldDB" id="A0A915HSR8"/>
<evidence type="ECO:0000313" key="8">
    <source>
        <dbReference type="Proteomes" id="UP000887565"/>
    </source>
</evidence>
<evidence type="ECO:0000256" key="4">
    <source>
        <dbReference type="ARBA" id="ARBA00022759"/>
    </source>
</evidence>
<keyword evidence="6" id="KW-0695">RNA-directed DNA polymerase</keyword>
<keyword evidence="5" id="KW-0378">Hydrolase</keyword>
<dbReference type="Proteomes" id="UP000887565">
    <property type="component" value="Unplaced"/>
</dbReference>
<keyword evidence="4" id="KW-0255">Endonuclease</keyword>
<dbReference type="CDD" id="cd09274">
    <property type="entry name" value="RNase_HI_RT_Ty3"/>
    <property type="match status" value="1"/>
</dbReference>
<evidence type="ECO:0000256" key="1">
    <source>
        <dbReference type="ARBA" id="ARBA00022679"/>
    </source>
</evidence>
<reference evidence="9" key="1">
    <citation type="submission" date="2022-11" db="UniProtKB">
        <authorList>
            <consortium name="WormBaseParasite"/>
        </authorList>
    </citation>
    <scope>IDENTIFICATION</scope>
</reference>
<proteinExistence type="predicted"/>
<evidence type="ECO:0000256" key="5">
    <source>
        <dbReference type="ARBA" id="ARBA00022801"/>
    </source>
</evidence>
<name>A0A915HSR8_ROMCU</name>
<dbReference type="InterPro" id="IPR041373">
    <property type="entry name" value="RT_RNaseH"/>
</dbReference>
<protein>
    <submittedName>
        <fullName evidence="9">Reverse transcriptase RNase H-like domain-containing protein</fullName>
    </submittedName>
</protein>
<organism evidence="8 9">
    <name type="scientific">Romanomermis culicivorax</name>
    <name type="common">Nematode worm</name>
    <dbReference type="NCBI Taxonomy" id="13658"/>
    <lineage>
        <taxon>Eukaryota</taxon>
        <taxon>Metazoa</taxon>
        <taxon>Ecdysozoa</taxon>
        <taxon>Nematoda</taxon>
        <taxon>Enoplea</taxon>
        <taxon>Dorylaimia</taxon>
        <taxon>Mermithida</taxon>
        <taxon>Mermithoidea</taxon>
        <taxon>Mermithidae</taxon>
        <taxon>Romanomermis</taxon>
    </lineage>
</organism>
<accession>A0A915HSR8</accession>
<dbReference type="WBParaSite" id="nRc.2.0.1.t04450-RA">
    <property type="protein sequence ID" value="nRc.2.0.1.t04450-RA"/>
    <property type="gene ID" value="nRc.2.0.1.g04450"/>
</dbReference>
<evidence type="ECO:0000313" key="9">
    <source>
        <dbReference type="WBParaSite" id="nRc.2.0.1.t04450-RA"/>
    </source>
</evidence>
<keyword evidence="3" id="KW-0540">Nuclease</keyword>
<dbReference type="GO" id="GO:0016787">
    <property type="term" value="F:hydrolase activity"/>
    <property type="evidence" value="ECO:0007669"/>
    <property type="project" value="UniProtKB-KW"/>
</dbReference>
<keyword evidence="8" id="KW-1185">Reference proteome</keyword>
<dbReference type="PANTHER" id="PTHR34072:SF52">
    <property type="entry name" value="RIBONUCLEASE H"/>
    <property type="match status" value="1"/>
</dbReference>
<dbReference type="Pfam" id="PF17917">
    <property type="entry name" value="RT_RNaseH"/>
    <property type="match status" value="1"/>
</dbReference>
<evidence type="ECO:0000256" key="3">
    <source>
        <dbReference type="ARBA" id="ARBA00022722"/>
    </source>
</evidence>
<dbReference type="GO" id="GO:0003964">
    <property type="term" value="F:RNA-directed DNA polymerase activity"/>
    <property type="evidence" value="ECO:0007669"/>
    <property type="project" value="UniProtKB-KW"/>
</dbReference>
<dbReference type="SUPFAM" id="SSF56672">
    <property type="entry name" value="DNA/RNA polymerases"/>
    <property type="match status" value="1"/>
</dbReference>
<evidence type="ECO:0000259" key="7">
    <source>
        <dbReference type="Pfam" id="PF17917"/>
    </source>
</evidence>
<dbReference type="GO" id="GO:0004519">
    <property type="term" value="F:endonuclease activity"/>
    <property type="evidence" value="ECO:0007669"/>
    <property type="project" value="UniProtKB-KW"/>
</dbReference>
<feature type="domain" description="Reverse transcriptase RNase H-like" evidence="7">
    <location>
        <begin position="59"/>
        <end position="149"/>
    </location>
</feature>
<dbReference type="InterPro" id="IPR043502">
    <property type="entry name" value="DNA/RNA_pol_sf"/>
</dbReference>
<dbReference type="PANTHER" id="PTHR34072">
    <property type="entry name" value="ENZYMATIC POLYPROTEIN-RELATED"/>
    <property type="match status" value="1"/>
</dbReference>
<evidence type="ECO:0000256" key="6">
    <source>
        <dbReference type="ARBA" id="ARBA00022918"/>
    </source>
</evidence>
<evidence type="ECO:0000256" key="2">
    <source>
        <dbReference type="ARBA" id="ARBA00022695"/>
    </source>
</evidence>
<sequence>MILDEVQIKEEIQDEDIPDLESDDEEGQIMGITEMDEETFIWTKSRTYIPPTATTFVQAVVWPQKDRAKTENDWWTIACSSRVLKEAETLYSTTKTECLAVIYDLKQYRHYVMGFRVTVRTDHKPPTWLSAEKQQNQRLLKWALYLQQFNYIFKYIAG</sequence>
<keyword evidence="1" id="KW-0808">Transferase</keyword>
<keyword evidence="2" id="KW-0548">Nucleotidyltransferase</keyword>